<dbReference type="AlphaFoldDB" id="A0A7W7SY97"/>
<keyword evidence="2" id="KW-1185">Reference proteome</keyword>
<accession>A0A7W7SY97</accession>
<dbReference type="Pfam" id="PF14430">
    <property type="entry name" value="Imm1"/>
    <property type="match status" value="1"/>
</dbReference>
<name>A0A7W7SY97_9PSEU</name>
<dbReference type="InterPro" id="IPR025680">
    <property type="entry name" value="DddI"/>
</dbReference>
<evidence type="ECO:0000313" key="1">
    <source>
        <dbReference type="EMBL" id="MBB4963159.1"/>
    </source>
</evidence>
<dbReference type="RefSeq" id="WP_184665980.1">
    <property type="nucleotide sequence ID" value="NZ_BAABAI010000004.1"/>
</dbReference>
<evidence type="ECO:0008006" key="3">
    <source>
        <dbReference type="Google" id="ProtNLM"/>
    </source>
</evidence>
<protein>
    <recommendedName>
        <fullName evidence="3">Immunity protein Imm1</fullName>
    </recommendedName>
</protein>
<proteinExistence type="predicted"/>
<reference evidence="1 2" key="1">
    <citation type="submission" date="2020-08" db="EMBL/GenBank/DDBJ databases">
        <title>Sequencing the genomes of 1000 actinobacteria strains.</title>
        <authorList>
            <person name="Klenk H.-P."/>
        </authorList>
    </citation>
    <scope>NUCLEOTIDE SEQUENCE [LARGE SCALE GENOMIC DNA]</scope>
    <source>
        <strain evidence="1 2">DSM 45084</strain>
    </source>
</reference>
<dbReference type="Proteomes" id="UP000542674">
    <property type="component" value="Unassembled WGS sequence"/>
</dbReference>
<sequence length="141" mass="15078">MSITAAWQVYDGRPGSGETRVADTPADVDSLVVALSRGTSGVARIEHDTRPHRPHPFTGEPAADHLVMACVGDDFCYLYHVDPDHDPGHPVGDPASPVYHSDSEEFPAGSGIPVETLATALKEFLATGQRPTCVDWTPAYP</sequence>
<comment type="caution">
    <text evidence="1">The sequence shown here is derived from an EMBL/GenBank/DDBJ whole genome shotgun (WGS) entry which is preliminary data.</text>
</comment>
<organism evidence="1 2">
    <name type="scientific">Saccharothrix violaceirubra</name>
    <dbReference type="NCBI Taxonomy" id="413306"/>
    <lineage>
        <taxon>Bacteria</taxon>
        <taxon>Bacillati</taxon>
        <taxon>Actinomycetota</taxon>
        <taxon>Actinomycetes</taxon>
        <taxon>Pseudonocardiales</taxon>
        <taxon>Pseudonocardiaceae</taxon>
        <taxon>Saccharothrix</taxon>
    </lineage>
</organism>
<gene>
    <name evidence="1" type="ORF">F4559_000518</name>
</gene>
<evidence type="ECO:0000313" key="2">
    <source>
        <dbReference type="Proteomes" id="UP000542674"/>
    </source>
</evidence>
<dbReference type="EMBL" id="JACHJS010000001">
    <property type="protein sequence ID" value="MBB4963159.1"/>
    <property type="molecule type" value="Genomic_DNA"/>
</dbReference>